<feature type="chain" id="PRO_5015184993" evidence="2">
    <location>
        <begin position="23"/>
        <end position="448"/>
    </location>
</feature>
<dbReference type="InterPro" id="IPR015196">
    <property type="entry name" value="PngaseF_N"/>
</dbReference>
<dbReference type="AlphaFoldDB" id="A0A2P8DCM8"/>
<dbReference type="Proteomes" id="UP000240572">
    <property type="component" value="Unassembled WGS sequence"/>
</dbReference>
<dbReference type="Pfam" id="PF18962">
    <property type="entry name" value="Por_Secre_tail"/>
    <property type="match status" value="1"/>
</dbReference>
<dbReference type="Pfam" id="PF09113">
    <property type="entry name" value="N-glycanase_C"/>
    <property type="match status" value="1"/>
</dbReference>
<evidence type="ECO:0000256" key="1">
    <source>
        <dbReference type="ARBA" id="ARBA00023157"/>
    </source>
</evidence>
<feature type="domain" description="Peptide-N-glycosidase F N-terminal" evidence="3">
    <location>
        <begin position="25"/>
        <end position="175"/>
    </location>
</feature>
<name>A0A2P8DCM8_9BACT</name>
<organism evidence="4 5">
    <name type="scientific">Taibaiella chishuiensis</name>
    <dbReference type="NCBI Taxonomy" id="1434707"/>
    <lineage>
        <taxon>Bacteria</taxon>
        <taxon>Pseudomonadati</taxon>
        <taxon>Bacteroidota</taxon>
        <taxon>Chitinophagia</taxon>
        <taxon>Chitinophagales</taxon>
        <taxon>Chitinophagaceae</taxon>
        <taxon>Taibaiella</taxon>
    </lineage>
</organism>
<dbReference type="EMBL" id="PYGD01000001">
    <property type="protein sequence ID" value="PSK94978.1"/>
    <property type="molecule type" value="Genomic_DNA"/>
</dbReference>
<keyword evidence="1" id="KW-1015">Disulfide bond</keyword>
<dbReference type="InterPro" id="IPR015197">
    <property type="entry name" value="PngaseF_C"/>
</dbReference>
<dbReference type="Pfam" id="PF09112">
    <property type="entry name" value="N-glycanase_N"/>
    <property type="match status" value="1"/>
</dbReference>
<keyword evidence="5" id="KW-1185">Reference proteome</keyword>
<evidence type="ECO:0000313" key="4">
    <source>
        <dbReference type="EMBL" id="PSK94978.1"/>
    </source>
</evidence>
<dbReference type="InterPro" id="IPR008977">
    <property type="entry name" value="PHM/PNGase_F_dom_sf"/>
</dbReference>
<feature type="signal peptide" evidence="2">
    <location>
        <begin position="1"/>
        <end position="22"/>
    </location>
</feature>
<reference evidence="4 5" key="1">
    <citation type="submission" date="2018-03" db="EMBL/GenBank/DDBJ databases">
        <title>Genomic Encyclopedia of Type Strains, Phase III (KMG-III): the genomes of soil and plant-associated and newly described type strains.</title>
        <authorList>
            <person name="Whitman W."/>
        </authorList>
    </citation>
    <scope>NUCLEOTIDE SEQUENCE [LARGE SCALE GENOMIC DNA]</scope>
    <source>
        <strain evidence="4 5">CGMCC 1.12700</strain>
    </source>
</reference>
<accession>A0A2P8DCM8</accession>
<dbReference type="InterPro" id="IPR026444">
    <property type="entry name" value="Secre_tail"/>
</dbReference>
<evidence type="ECO:0000259" key="3">
    <source>
        <dbReference type="SMART" id="SM01290"/>
    </source>
</evidence>
<comment type="caution">
    <text evidence="4">The sequence shown here is derived from an EMBL/GenBank/DDBJ whole genome shotgun (WGS) entry which is preliminary data.</text>
</comment>
<dbReference type="SUPFAM" id="SSF49742">
    <property type="entry name" value="PHM/PNGase F"/>
    <property type="match status" value="1"/>
</dbReference>
<dbReference type="SMART" id="SM01290">
    <property type="entry name" value="N-glycanase_N"/>
    <property type="match status" value="1"/>
</dbReference>
<dbReference type="OrthoDB" id="626993at2"/>
<protein>
    <submittedName>
        <fullName evidence="4">Putative secreted protein (Por secretion system target)</fullName>
    </submittedName>
</protein>
<evidence type="ECO:0000256" key="2">
    <source>
        <dbReference type="SAM" id="SignalP"/>
    </source>
</evidence>
<dbReference type="Gene3D" id="2.60.120.230">
    <property type="match status" value="2"/>
</dbReference>
<dbReference type="InterPro" id="IPR014784">
    <property type="entry name" value="Cu2_ascorb_mOase-like_C"/>
</dbReference>
<dbReference type="GO" id="GO:0016715">
    <property type="term" value="F:oxidoreductase activity, acting on paired donors, with incorporation or reduction of molecular oxygen, reduced ascorbate as one donor, and incorporation of one atom of oxygen"/>
    <property type="evidence" value="ECO:0007669"/>
    <property type="project" value="InterPro"/>
</dbReference>
<gene>
    <name evidence="4" type="ORF">B0I18_1011142</name>
</gene>
<evidence type="ECO:0000313" key="5">
    <source>
        <dbReference type="Proteomes" id="UP000240572"/>
    </source>
</evidence>
<sequence length="448" mass="49558">MKKALLLLTAALCTWTGQQALAQTKITVFDKILFYDGYAATVTEPVPANVIRHRNDLYARKLTDQELQSIGDNLIMRVIVKASCDNYDRIGNVNLALVPKGATTYTPSQVSRIEIGRYITPFMNKNKQPDTVPYQYNIGNVAHLLKESSITANYDIWAELELFGVPYAANNEVPGCAGRNDVFFGTLEFETSGNMPVENNNVLIPLNFKKNLNNYDSTATDTVGKTTRTINFNVASNLTDATLFLITSNHGANANGEEYNRRDHFIYFDGVQKLTYKPGSTSCEPFRKYNTQGNGIYGANPRSDATWQSFSNWCPGDVIPIRTINLGPVAAGSHSFGIRVPSAVFANGEGYFPISVYLQGKTQGVLGVKETPNTTINAQLFPNPTNGVLTITAEERVQRITVFNVLGQQVMTADNTDKIDLSSLEAGVYWTRILFKNEATLVRKVVRN</sequence>
<proteinExistence type="predicted"/>
<dbReference type="RefSeq" id="WP_106521656.1">
    <property type="nucleotide sequence ID" value="NZ_PYGD01000001.1"/>
</dbReference>
<dbReference type="NCBIfam" id="TIGR04183">
    <property type="entry name" value="Por_Secre_tail"/>
    <property type="match status" value="1"/>
</dbReference>
<keyword evidence="2" id="KW-0732">Signal</keyword>